<sequence>MPFAGSRMPCMRAACPRAGSNAYRSGMSYETSVAVLGTGTMGAAMARNLSSAGLTVRAWNRTHGRAEPLAAHGVGVAEEAAEAVRGAGTVLTSLHDGPAVLDAMRAAAQGLSEGTVWLQTSTVGPDGLGPLIEFARAQGLRFLDAPVLGTKAPAEAGELTVLVSGASDDPEVRERAAPVLDAIGARTLWLGAEPGAASRLKLVVNNWVLTLINGTAETLALAEGLGVDPDAFLGAVAGGPLDAPYLQAKARLVLEGAYEASFPLSGARKDAELIARAARENGVRLDAAPAVAERLRRAEAQGHGGDDAVASYFASYEASDYGRGDARGSA</sequence>
<accession>A0A1H9NWP4</accession>
<dbReference type="InterPro" id="IPR051265">
    <property type="entry name" value="HIBADH-related_NP60_sf"/>
</dbReference>
<evidence type="ECO:0000313" key="7">
    <source>
        <dbReference type="EMBL" id="SER40372.1"/>
    </source>
</evidence>
<dbReference type="Proteomes" id="UP000182841">
    <property type="component" value="Unassembled WGS sequence"/>
</dbReference>
<dbReference type="PANTHER" id="PTHR43580:SF2">
    <property type="entry name" value="CYTOKINE-LIKE NUCLEAR FACTOR N-PAC"/>
    <property type="match status" value="1"/>
</dbReference>
<dbReference type="AlphaFoldDB" id="A0A1H9NWP4"/>
<dbReference type="InterPro" id="IPR008927">
    <property type="entry name" value="6-PGluconate_DH-like_C_sf"/>
</dbReference>
<dbReference type="EMBL" id="FOGO01000001">
    <property type="protein sequence ID" value="SER40372.1"/>
    <property type="molecule type" value="Genomic_DNA"/>
</dbReference>
<reference evidence="8" key="1">
    <citation type="submission" date="2016-10" db="EMBL/GenBank/DDBJ databases">
        <authorList>
            <person name="Varghese N."/>
            <person name="Submissions S."/>
        </authorList>
    </citation>
    <scope>NUCLEOTIDE SEQUENCE [LARGE SCALE GENOMIC DNA]</scope>
    <source>
        <strain evidence="8">CGMCC 4.6825</strain>
    </source>
</reference>
<dbReference type="PIRSF" id="PIRSF000103">
    <property type="entry name" value="HIBADH"/>
    <property type="match status" value="1"/>
</dbReference>
<dbReference type="STRING" id="943816.AN217_08500"/>
<evidence type="ECO:0000259" key="5">
    <source>
        <dbReference type="Pfam" id="PF03446"/>
    </source>
</evidence>
<feature type="domain" description="6-phosphogluconate dehydrogenase NADP-binding" evidence="5">
    <location>
        <begin position="33"/>
        <end position="191"/>
    </location>
</feature>
<dbReference type="SUPFAM" id="SSF51735">
    <property type="entry name" value="NAD(P)-binding Rossmann-fold domains"/>
    <property type="match status" value="1"/>
</dbReference>
<gene>
    <name evidence="7" type="ORF">SAMN05421870_101731</name>
</gene>
<evidence type="ECO:0000256" key="4">
    <source>
        <dbReference type="PIRSR" id="PIRSR000103-1"/>
    </source>
</evidence>
<name>A0A1H9NWP4_9ACTN</name>
<evidence type="ECO:0000256" key="3">
    <source>
        <dbReference type="ARBA" id="ARBA00023027"/>
    </source>
</evidence>
<feature type="active site" evidence="4">
    <location>
        <position position="201"/>
    </location>
</feature>
<dbReference type="Gene3D" id="1.10.1040.10">
    <property type="entry name" value="N-(1-d-carboxylethyl)-l-norvaline Dehydrogenase, domain 2"/>
    <property type="match status" value="1"/>
</dbReference>
<keyword evidence="3" id="KW-0520">NAD</keyword>
<protein>
    <submittedName>
        <fullName evidence="7">3-hydroxyisobutyrate dehydrogenase</fullName>
    </submittedName>
</protein>
<evidence type="ECO:0000256" key="2">
    <source>
        <dbReference type="ARBA" id="ARBA00023002"/>
    </source>
</evidence>
<dbReference type="Pfam" id="PF03446">
    <property type="entry name" value="NAD_binding_2"/>
    <property type="match status" value="1"/>
</dbReference>
<dbReference type="GO" id="GO:0050661">
    <property type="term" value="F:NADP binding"/>
    <property type="evidence" value="ECO:0007669"/>
    <property type="project" value="InterPro"/>
</dbReference>
<dbReference type="GO" id="GO:0016491">
    <property type="term" value="F:oxidoreductase activity"/>
    <property type="evidence" value="ECO:0007669"/>
    <property type="project" value="UniProtKB-KW"/>
</dbReference>
<proteinExistence type="inferred from homology"/>
<evidence type="ECO:0000256" key="1">
    <source>
        <dbReference type="ARBA" id="ARBA00009080"/>
    </source>
</evidence>
<feature type="domain" description="3-hydroxyisobutyrate dehydrogenase-like NAD-binding" evidence="6">
    <location>
        <begin position="195"/>
        <end position="310"/>
    </location>
</feature>
<dbReference type="PANTHER" id="PTHR43580">
    <property type="entry name" value="OXIDOREDUCTASE GLYR1-RELATED"/>
    <property type="match status" value="1"/>
</dbReference>
<dbReference type="Pfam" id="PF14833">
    <property type="entry name" value="NAD_binding_11"/>
    <property type="match status" value="1"/>
</dbReference>
<dbReference type="InterPro" id="IPR006115">
    <property type="entry name" value="6PGDH_NADP-bd"/>
</dbReference>
<dbReference type="InterPro" id="IPR015815">
    <property type="entry name" value="HIBADH-related"/>
</dbReference>
<dbReference type="InterPro" id="IPR036291">
    <property type="entry name" value="NAD(P)-bd_dom_sf"/>
</dbReference>
<keyword evidence="8" id="KW-1185">Reference proteome</keyword>
<dbReference type="Gene3D" id="3.40.50.720">
    <property type="entry name" value="NAD(P)-binding Rossmann-like Domain"/>
    <property type="match status" value="1"/>
</dbReference>
<organism evidence="7 8">
    <name type="scientific">Streptomyces qinglanensis</name>
    <dbReference type="NCBI Taxonomy" id="943816"/>
    <lineage>
        <taxon>Bacteria</taxon>
        <taxon>Bacillati</taxon>
        <taxon>Actinomycetota</taxon>
        <taxon>Actinomycetes</taxon>
        <taxon>Kitasatosporales</taxon>
        <taxon>Streptomycetaceae</taxon>
        <taxon>Streptomyces</taxon>
    </lineage>
</organism>
<dbReference type="InterPro" id="IPR029154">
    <property type="entry name" value="HIBADH-like_NADP-bd"/>
</dbReference>
<evidence type="ECO:0000259" key="6">
    <source>
        <dbReference type="Pfam" id="PF14833"/>
    </source>
</evidence>
<dbReference type="InterPro" id="IPR013328">
    <property type="entry name" value="6PGD_dom2"/>
</dbReference>
<dbReference type="SUPFAM" id="SSF48179">
    <property type="entry name" value="6-phosphogluconate dehydrogenase C-terminal domain-like"/>
    <property type="match status" value="1"/>
</dbReference>
<keyword evidence="2" id="KW-0560">Oxidoreductase</keyword>
<evidence type="ECO:0000313" key="8">
    <source>
        <dbReference type="Proteomes" id="UP000182841"/>
    </source>
</evidence>
<comment type="similarity">
    <text evidence="1">Belongs to the HIBADH-related family.</text>
</comment>
<dbReference type="GO" id="GO:0051287">
    <property type="term" value="F:NAD binding"/>
    <property type="evidence" value="ECO:0007669"/>
    <property type="project" value="InterPro"/>
</dbReference>